<dbReference type="Proteomes" id="UP000214646">
    <property type="component" value="Unassembled WGS sequence"/>
</dbReference>
<gene>
    <name evidence="1" type="ORF">FRUB_10210</name>
</gene>
<proteinExistence type="predicted"/>
<evidence type="ECO:0000313" key="1">
    <source>
        <dbReference type="EMBL" id="OWK34239.1"/>
    </source>
</evidence>
<accession>A0A225DAS9</accession>
<reference evidence="2" key="1">
    <citation type="submission" date="2017-06" db="EMBL/GenBank/DDBJ databases">
        <title>Genome analysis of Fimbriiglobus ruber SP5, the first member of the order Planctomycetales with confirmed chitinolytic capability.</title>
        <authorList>
            <person name="Ravin N.V."/>
            <person name="Rakitin A.L."/>
            <person name="Ivanova A.A."/>
            <person name="Beletsky A.V."/>
            <person name="Kulichevskaya I.S."/>
            <person name="Mardanov A.V."/>
            <person name="Dedysh S.N."/>
        </authorList>
    </citation>
    <scope>NUCLEOTIDE SEQUENCE [LARGE SCALE GENOMIC DNA]</scope>
    <source>
        <strain evidence="2">SP5</strain>
    </source>
</reference>
<keyword evidence="2" id="KW-1185">Reference proteome</keyword>
<dbReference type="RefSeq" id="WP_143394006.1">
    <property type="nucleotide sequence ID" value="NZ_NIDE01000020.1"/>
</dbReference>
<dbReference type="EMBL" id="NIDE01000020">
    <property type="protein sequence ID" value="OWK34239.1"/>
    <property type="molecule type" value="Genomic_DNA"/>
</dbReference>
<protein>
    <submittedName>
        <fullName evidence="1">Uncharacterized protein</fullName>
    </submittedName>
</protein>
<comment type="caution">
    <text evidence="1">The sequence shown here is derived from an EMBL/GenBank/DDBJ whole genome shotgun (WGS) entry which is preliminary data.</text>
</comment>
<organism evidence="1 2">
    <name type="scientific">Fimbriiglobus ruber</name>
    <dbReference type="NCBI Taxonomy" id="1908690"/>
    <lineage>
        <taxon>Bacteria</taxon>
        <taxon>Pseudomonadati</taxon>
        <taxon>Planctomycetota</taxon>
        <taxon>Planctomycetia</taxon>
        <taxon>Gemmatales</taxon>
        <taxon>Gemmataceae</taxon>
        <taxon>Fimbriiglobus</taxon>
    </lineage>
</organism>
<name>A0A225DAS9_9BACT</name>
<evidence type="ECO:0000313" key="2">
    <source>
        <dbReference type="Proteomes" id="UP000214646"/>
    </source>
</evidence>
<sequence length="113" mass="12636">MNPKLYWCDRDSLDIEEYDYVGPCTIDTRRVLVRRRGHGGVVPLARRHLSASPKEAVESAIRFLEANAIPTAREAIERAEASLAAEENRVATLKGWLAAAVKLGRDEAIYTKE</sequence>
<dbReference type="AlphaFoldDB" id="A0A225DAS9"/>